<evidence type="ECO:0000259" key="1">
    <source>
        <dbReference type="Pfam" id="PF16798"/>
    </source>
</evidence>
<dbReference type="Proteomes" id="UP000501812">
    <property type="component" value="Chromosome"/>
</dbReference>
<dbReference type="EMBL" id="CP051774">
    <property type="protein sequence ID" value="QJE97039.1"/>
    <property type="molecule type" value="Genomic_DNA"/>
</dbReference>
<dbReference type="AlphaFoldDB" id="A0A858RKX8"/>
<name>A0A858RKX8_9BACT</name>
<accession>A0A858RKX8</accession>
<organism evidence="2 3">
    <name type="scientific">Luteolibacter luteus</name>
    <dbReference type="NCBI Taxonomy" id="2728835"/>
    <lineage>
        <taxon>Bacteria</taxon>
        <taxon>Pseudomonadati</taxon>
        <taxon>Verrucomicrobiota</taxon>
        <taxon>Verrucomicrobiia</taxon>
        <taxon>Verrucomicrobiales</taxon>
        <taxon>Verrucomicrobiaceae</taxon>
        <taxon>Luteolibacter</taxon>
    </lineage>
</organism>
<protein>
    <submittedName>
        <fullName evidence="2">DUF5069 domain-containing protein</fullName>
    </submittedName>
</protein>
<evidence type="ECO:0000313" key="2">
    <source>
        <dbReference type="EMBL" id="QJE97039.1"/>
    </source>
</evidence>
<dbReference type="RefSeq" id="WP_169455439.1">
    <property type="nucleotide sequence ID" value="NZ_CP051774.1"/>
</dbReference>
<feature type="domain" description="DUF5069" evidence="1">
    <location>
        <begin position="4"/>
        <end position="139"/>
    </location>
</feature>
<sequence>MPRFPRSAYDQTGGLVYFPRMCDKIRLHAAGELAEEYFGYLGKGFDGRICGYLRVNYEDVKAQVLSGKSDEDVLAWCLENGRGLIEIDYLVWNGFARKRGWRDSDGGSEFFEKAKADGGFSDKDELRTMFDFYEYDEGRAQ</sequence>
<dbReference type="InterPro" id="IPR031849">
    <property type="entry name" value="DUF5069"/>
</dbReference>
<dbReference type="KEGG" id="luo:HHL09_15005"/>
<keyword evidence="3" id="KW-1185">Reference proteome</keyword>
<evidence type="ECO:0000313" key="3">
    <source>
        <dbReference type="Proteomes" id="UP000501812"/>
    </source>
</evidence>
<reference evidence="2 3" key="1">
    <citation type="submission" date="2020-04" db="EMBL/GenBank/DDBJ databases">
        <title>Luteolibacter sp. G-1-1-1 isolated from soil.</title>
        <authorList>
            <person name="Dahal R.H."/>
        </authorList>
    </citation>
    <scope>NUCLEOTIDE SEQUENCE [LARGE SCALE GENOMIC DNA]</scope>
    <source>
        <strain evidence="2 3">G-1-1-1</strain>
    </source>
</reference>
<gene>
    <name evidence="2" type="ORF">HHL09_15005</name>
</gene>
<dbReference type="Pfam" id="PF16798">
    <property type="entry name" value="DUF5069"/>
    <property type="match status" value="1"/>
</dbReference>
<proteinExistence type="predicted"/>